<evidence type="ECO:0000313" key="2">
    <source>
        <dbReference type="EMBL" id="EAU65665.1"/>
    </source>
</evidence>
<name>Q08YV6_STIAD</name>
<dbReference type="Proteomes" id="UP000032702">
    <property type="component" value="Unassembled WGS sequence"/>
</dbReference>
<sequence length="458" mass="49123">MPAGCRVRARVRRVPPRWRLLATTARRSAPRPSRCREGWRYSPRPARSAACASPGPPQGRWQASSPKHDCSRERQERGTGTGLASAHPNLLRPSQCFSERLDLVHDASGGEQFPKLLSQLLAGFAHRVPGADPLRVAEADEVLPVRNLSVGKPRDECLGRGEEERTLEVVGRFPPPAQRFVEPARNHVGIEVGIEHQALAWAEVQVRVVIQDAAIPVRALGGSGDVHAAHHQGNGAGGEERGPKVLAREGVVHRGQVPQARERAVVPGGVEHGALHLERERAPAQRVGQGRDGQPRHEHPLLLAGRGPSAQRRHDVQPCPGVAHDVLGPVRAEQGVEDAGTGLGDERGRRLGRIALIQVRGRKALERRQGVFLCQACEAPAADGRADEVQGAGAGLAQEFAEEHPVQPGEHQPLGPARGSGEDIHVLGAQAALAQEPQGAGSCPEREGRGHVPPRLPR</sequence>
<proteinExistence type="predicted"/>
<feature type="region of interest" description="Disordered" evidence="1">
    <location>
        <begin position="433"/>
        <end position="458"/>
    </location>
</feature>
<evidence type="ECO:0000313" key="3">
    <source>
        <dbReference type="Proteomes" id="UP000032702"/>
    </source>
</evidence>
<comment type="caution">
    <text evidence="2">The sequence shown here is derived from an EMBL/GenBank/DDBJ whole genome shotgun (WGS) entry which is preliminary data.</text>
</comment>
<accession>Q08YV6</accession>
<feature type="compositionally biased region" description="Low complexity" evidence="1">
    <location>
        <begin position="40"/>
        <end position="53"/>
    </location>
</feature>
<reference evidence="2 3" key="1">
    <citation type="submission" date="2006-04" db="EMBL/GenBank/DDBJ databases">
        <authorList>
            <person name="Nierman W.C."/>
        </authorList>
    </citation>
    <scope>NUCLEOTIDE SEQUENCE [LARGE SCALE GENOMIC DNA]</scope>
    <source>
        <strain evidence="2 3">DW4/3-1</strain>
    </source>
</reference>
<feature type="compositionally biased region" description="Basic and acidic residues" evidence="1">
    <location>
        <begin position="66"/>
        <end position="77"/>
    </location>
</feature>
<dbReference type="AlphaFoldDB" id="Q08YV6"/>
<dbReference type="EMBL" id="AAMD01000075">
    <property type="protein sequence ID" value="EAU65665.1"/>
    <property type="molecule type" value="Genomic_DNA"/>
</dbReference>
<feature type="region of interest" description="Disordered" evidence="1">
    <location>
        <begin position="24"/>
        <end position="89"/>
    </location>
</feature>
<gene>
    <name evidence="2" type="ORF">STIAU_0755</name>
</gene>
<protein>
    <submittedName>
        <fullName evidence="2">Uncharacterized protein</fullName>
    </submittedName>
</protein>
<evidence type="ECO:0000256" key="1">
    <source>
        <dbReference type="SAM" id="MobiDB-lite"/>
    </source>
</evidence>
<feature type="region of interest" description="Disordered" evidence="1">
    <location>
        <begin position="275"/>
        <end position="298"/>
    </location>
</feature>
<organism evidence="2 3">
    <name type="scientific">Stigmatella aurantiaca (strain DW4/3-1)</name>
    <dbReference type="NCBI Taxonomy" id="378806"/>
    <lineage>
        <taxon>Bacteria</taxon>
        <taxon>Pseudomonadati</taxon>
        <taxon>Myxococcota</taxon>
        <taxon>Myxococcia</taxon>
        <taxon>Myxococcales</taxon>
        <taxon>Cystobacterineae</taxon>
        <taxon>Archangiaceae</taxon>
        <taxon>Stigmatella</taxon>
    </lineage>
</organism>